<organism evidence="1">
    <name type="scientific">Rhizophora mucronata</name>
    <name type="common">Asiatic mangrove</name>
    <dbReference type="NCBI Taxonomy" id="61149"/>
    <lineage>
        <taxon>Eukaryota</taxon>
        <taxon>Viridiplantae</taxon>
        <taxon>Streptophyta</taxon>
        <taxon>Embryophyta</taxon>
        <taxon>Tracheophyta</taxon>
        <taxon>Spermatophyta</taxon>
        <taxon>Magnoliopsida</taxon>
        <taxon>eudicotyledons</taxon>
        <taxon>Gunneridae</taxon>
        <taxon>Pentapetalae</taxon>
        <taxon>rosids</taxon>
        <taxon>fabids</taxon>
        <taxon>Malpighiales</taxon>
        <taxon>Rhizophoraceae</taxon>
        <taxon>Rhizophora</taxon>
    </lineage>
</organism>
<accession>A0A2P2QYY1</accession>
<reference evidence="1" key="1">
    <citation type="submission" date="2018-02" db="EMBL/GenBank/DDBJ databases">
        <title>Rhizophora mucronata_Transcriptome.</title>
        <authorList>
            <person name="Meera S.P."/>
            <person name="Sreeshan A."/>
            <person name="Augustine A."/>
        </authorList>
    </citation>
    <scope>NUCLEOTIDE SEQUENCE</scope>
    <source>
        <tissue evidence="1">Leaf</tissue>
    </source>
</reference>
<evidence type="ECO:0000313" key="1">
    <source>
        <dbReference type="EMBL" id="MBX72175.1"/>
    </source>
</evidence>
<sequence>MVPERALVGVEVRRRFVRLELAWRGRRRGIEK</sequence>
<dbReference type="AlphaFoldDB" id="A0A2P2QYY1"/>
<proteinExistence type="predicted"/>
<dbReference type="EMBL" id="GGEC01091691">
    <property type="protein sequence ID" value="MBX72175.1"/>
    <property type="molecule type" value="Transcribed_RNA"/>
</dbReference>
<protein>
    <submittedName>
        <fullName evidence="1">Uncharacterized protein</fullName>
    </submittedName>
</protein>
<name>A0A2P2QYY1_RHIMU</name>